<feature type="region of interest" description="Disordered" evidence="1">
    <location>
        <begin position="181"/>
        <end position="235"/>
    </location>
</feature>
<keyword evidence="3" id="KW-1185">Reference proteome</keyword>
<name>A0A371EGN2_MUCPR</name>
<sequence length="334" mass="37892">MALRAGAEQPLGILEDVLVQVNKLVFPADFYVLDVEDNAFGKGSTLILGRPFFMTVRTKIDVHAGTLSMEFVDNLVQFNIFEAMKHPTKDHLLFSIDIMDGLVEEYMQIGTDSADFYNFVEIPNVIDCFNFVEDLSNSVNMFNLYDLPDFEDNIVDLADMVNIFEFSELIGLVCRCGGDSENKKGVESDSRDKKATETDSNIKEEVETDSTNLEEVETDSRSSPEDRFESCKLESMQGEAKSNFGQLSLHSNRDDQPIPISTNKFSPPHSPPIELKPLLDHLKYAYLDDHQHFPVIIANNFNQEQEEKLLSILRKHKKAIGWTDKSYFIHLTGT</sequence>
<dbReference type="OrthoDB" id="1436742at2759"/>
<evidence type="ECO:0000313" key="3">
    <source>
        <dbReference type="Proteomes" id="UP000257109"/>
    </source>
</evidence>
<proteinExistence type="predicted"/>
<protein>
    <recommendedName>
        <fullName evidence="4">Reverse transcriptase domain-containing protein</fullName>
    </recommendedName>
</protein>
<dbReference type="PANTHER" id="PTHR33067:SF15">
    <property type="entry name" value="RNA-DIRECTED DNA POLYMERASE"/>
    <property type="match status" value="1"/>
</dbReference>
<dbReference type="PANTHER" id="PTHR33067">
    <property type="entry name" value="RNA-DIRECTED DNA POLYMERASE-RELATED"/>
    <property type="match status" value="1"/>
</dbReference>
<feature type="compositionally biased region" description="Basic and acidic residues" evidence="1">
    <location>
        <begin position="218"/>
        <end position="232"/>
    </location>
</feature>
<dbReference type="Proteomes" id="UP000257109">
    <property type="component" value="Unassembled WGS sequence"/>
</dbReference>
<feature type="compositionally biased region" description="Acidic residues" evidence="1">
    <location>
        <begin position="206"/>
        <end position="217"/>
    </location>
</feature>
<feature type="non-terminal residue" evidence="2">
    <location>
        <position position="1"/>
    </location>
</feature>
<dbReference type="InterPro" id="IPR021109">
    <property type="entry name" value="Peptidase_aspartic_dom_sf"/>
</dbReference>
<feature type="compositionally biased region" description="Basic and acidic residues" evidence="1">
    <location>
        <begin position="181"/>
        <end position="205"/>
    </location>
</feature>
<evidence type="ECO:0000256" key="1">
    <source>
        <dbReference type="SAM" id="MobiDB-lite"/>
    </source>
</evidence>
<accession>A0A371EGN2</accession>
<comment type="caution">
    <text evidence="2">The sequence shown here is derived from an EMBL/GenBank/DDBJ whole genome shotgun (WGS) entry which is preliminary data.</text>
</comment>
<reference evidence="2" key="1">
    <citation type="submission" date="2018-05" db="EMBL/GenBank/DDBJ databases">
        <title>Draft genome of Mucuna pruriens seed.</title>
        <authorList>
            <person name="Nnadi N.E."/>
            <person name="Vos R."/>
            <person name="Hasami M.H."/>
            <person name="Devisetty U.K."/>
            <person name="Aguiy J.C."/>
        </authorList>
    </citation>
    <scope>NUCLEOTIDE SEQUENCE [LARGE SCALE GENOMIC DNA]</scope>
    <source>
        <strain evidence="2">JCA_2017</strain>
    </source>
</reference>
<dbReference type="AlphaFoldDB" id="A0A371EGN2"/>
<dbReference type="Gene3D" id="2.40.70.10">
    <property type="entry name" value="Acid Proteases"/>
    <property type="match status" value="1"/>
</dbReference>
<evidence type="ECO:0000313" key="2">
    <source>
        <dbReference type="EMBL" id="RDX65188.1"/>
    </source>
</evidence>
<organism evidence="2 3">
    <name type="scientific">Mucuna pruriens</name>
    <name type="common">Velvet bean</name>
    <name type="synonym">Dolichos pruriens</name>
    <dbReference type="NCBI Taxonomy" id="157652"/>
    <lineage>
        <taxon>Eukaryota</taxon>
        <taxon>Viridiplantae</taxon>
        <taxon>Streptophyta</taxon>
        <taxon>Embryophyta</taxon>
        <taxon>Tracheophyta</taxon>
        <taxon>Spermatophyta</taxon>
        <taxon>Magnoliopsida</taxon>
        <taxon>eudicotyledons</taxon>
        <taxon>Gunneridae</taxon>
        <taxon>Pentapetalae</taxon>
        <taxon>rosids</taxon>
        <taxon>fabids</taxon>
        <taxon>Fabales</taxon>
        <taxon>Fabaceae</taxon>
        <taxon>Papilionoideae</taxon>
        <taxon>50 kb inversion clade</taxon>
        <taxon>NPAAA clade</taxon>
        <taxon>indigoferoid/millettioid clade</taxon>
        <taxon>Phaseoleae</taxon>
        <taxon>Mucuna</taxon>
    </lineage>
</organism>
<dbReference type="EMBL" id="QJKJ01014022">
    <property type="protein sequence ID" value="RDX65188.1"/>
    <property type="molecule type" value="Genomic_DNA"/>
</dbReference>
<gene>
    <name evidence="2" type="ORF">CR513_56170</name>
</gene>
<evidence type="ECO:0008006" key="4">
    <source>
        <dbReference type="Google" id="ProtNLM"/>
    </source>
</evidence>